<comment type="caution">
    <text evidence="1">The sequence shown here is derived from an EMBL/GenBank/DDBJ whole genome shotgun (WGS) entry which is preliminary data.</text>
</comment>
<dbReference type="Gramene" id="mRNA:HanXRQr2_Chr03g0112541">
    <property type="protein sequence ID" value="mRNA:HanXRQr2_Chr03g0112541"/>
    <property type="gene ID" value="HanXRQr2_Chr03g0112541"/>
</dbReference>
<dbReference type="EMBL" id="MNCJ02000318">
    <property type="protein sequence ID" value="KAF5814564.1"/>
    <property type="molecule type" value="Genomic_DNA"/>
</dbReference>
<sequence>MQANLPRLAQEVESRVLGVVDAMMTSKIEELKELIEGSKGKGKSSI</sequence>
<protein>
    <submittedName>
        <fullName evidence="1">Uncharacterized protein</fullName>
    </submittedName>
</protein>
<proteinExistence type="predicted"/>
<keyword evidence="2" id="KW-1185">Reference proteome</keyword>
<reference evidence="1" key="2">
    <citation type="submission" date="2020-06" db="EMBL/GenBank/DDBJ databases">
        <title>Helianthus annuus Genome sequencing and assembly Release 2.</title>
        <authorList>
            <person name="Gouzy J."/>
            <person name="Langlade N."/>
            <person name="Munos S."/>
        </authorList>
    </citation>
    <scope>NUCLEOTIDE SEQUENCE</scope>
    <source>
        <tissue evidence="1">Leaves</tissue>
    </source>
</reference>
<dbReference type="AlphaFoldDB" id="A0A9K3NW34"/>
<dbReference type="Proteomes" id="UP000215914">
    <property type="component" value="Unassembled WGS sequence"/>
</dbReference>
<organism evidence="1 2">
    <name type="scientific">Helianthus annuus</name>
    <name type="common">Common sunflower</name>
    <dbReference type="NCBI Taxonomy" id="4232"/>
    <lineage>
        <taxon>Eukaryota</taxon>
        <taxon>Viridiplantae</taxon>
        <taxon>Streptophyta</taxon>
        <taxon>Embryophyta</taxon>
        <taxon>Tracheophyta</taxon>
        <taxon>Spermatophyta</taxon>
        <taxon>Magnoliopsida</taxon>
        <taxon>eudicotyledons</taxon>
        <taxon>Gunneridae</taxon>
        <taxon>Pentapetalae</taxon>
        <taxon>asterids</taxon>
        <taxon>campanulids</taxon>
        <taxon>Asterales</taxon>
        <taxon>Asteraceae</taxon>
        <taxon>Asteroideae</taxon>
        <taxon>Heliantheae alliance</taxon>
        <taxon>Heliantheae</taxon>
        <taxon>Helianthus</taxon>
    </lineage>
</organism>
<evidence type="ECO:0000313" key="2">
    <source>
        <dbReference type="Proteomes" id="UP000215914"/>
    </source>
</evidence>
<reference evidence="1" key="1">
    <citation type="journal article" date="2017" name="Nature">
        <title>The sunflower genome provides insights into oil metabolism, flowering and Asterid evolution.</title>
        <authorList>
            <person name="Badouin H."/>
            <person name="Gouzy J."/>
            <person name="Grassa C.J."/>
            <person name="Murat F."/>
            <person name="Staton S.E."/>
            <person name="Cottret L."/>
            <person name="Lelandais-Briere C."/>
            <person name="Owens G.L."/>
            <person name="Carrere S."/>
            <person name="Mayjonade B."/>
            <person name="Legrand L."/>
            <person name="Gill N."/>
            <person name="Kane N.C."/>
            <person name="Bowers J.E."/>
            <person name="Hubner S."/>
            <person name="Bellec A."/>
            <person name="Berard A."/>
            <person name="Berges H."/>
            <person name="Blanchet N."/>
            <person name="Boniface M.C."/>
            <person name="Brunel D."/>
            <person name="Catrice O."/>
            <person name="Chaidir N."/>
            <person name="Claudel C."/>
            <person name="Donnadieu C."/>
            <person name="Faraut T."/>
            <person name="Fievet G."/>
            <person name="Helmstetter N."/>
            <person name="King M."/>
            <person name="Knapp S.J."/>
            <person name="Lai Z."/>
            <person name="Le Paslier M.C."/>
            <person name="Lippi Y."/>
            <person name="Lorenzon L."/>
            <person name="Mandel J.R."/>
            <person name="Marage G."/>
            <person name="Marchand G."/>
            <person name="Marquand E."/>
            <person name="Bret-Mestries E."/>
            <person name="Morien E."/>
            <person name="Nambeesan S."/>
            <person name="Nguyen T."/>
            <person name="Pegot-Espagnet P."/>
            <person name="Pouilly N."/>
            <person name="Raftis F."/>
            <person name="Sallet E."/>
            <person name="Schiex T."/>
            <person name="Thomas J."/>
            <person name="Vandecasteele C."/>
            <person name="Vares D."/>
            <person name="Vear F."/>
            <person name="Vautrin S."/>
            <person name="Crespi M."/>
            <person name="Mangin B."/>
            <person name="Burke J.M."/>
            <person name="Salse J."/>
            <person name="Munos S."/>
            <person name="Vincourt P."/>
            <person name="Rieseberg L.H."/>
            <person name="Langlade N.B."/>
        </authorList>
    </citation>
    <scope>NUCLEOTIDE SEQUENCE</scope>
    <source>
        <tissue evidence="1">Leaves</tissue>
    </source>
</reference>
<accession>A0A9K3NW34</accession>
<evidence type="ECO:0000313" key="1">
    <source>
        <dbReference type="EMBL" id="KAF5814564.1"/>
    </source>
</evidence>
<name>A0A9K3NW34_HELAN</name>
<gene>
    <name evidence="1" type="ORF">HanXRQr2_Chr03g0112541</name>
</gene>